<dbReference type="InterPro" id="IPR001128">
    <property type="entry name" value="Cyt_P450"/>
</dbReference>
<dbReference type="GO" id="GO:0006082">
    <property type="term" value="P:organic acid metabolic process"/>
    <property type="evidence" value="ECO:0007669"/>
    <property type="project" value="TreeGrafter"/>
</dbReference>
<comment type="cofactor">
    <cofactor evidence="1 7">
        <name>heme</name>
        <dbReference type="ChEBI" id="CHEBI:30413"/>
    </cofactor>
</comment>
<dbReference type="STRING" id="6526.A0A1C7D013"/>
<dbReference type="GO" id="GO:0005506">
    <property type="term" value="F:iron ion binding"/>
    <property type="evidence" value="ECO:0007669"/>
    <property type="project" value="InterPro"/>
</dbReference>
<evidence type="ECO:0000256" key="3">
    <source>
        <dbReference type="ARBA" id="ARBA00022723"/>
    </source>
</evidence>
<reference evidence="9" key="2">
    <citation type="submission" date="2013-03" db="EMBL/GenBank/DDBJ databases">
        <title>Sequence assembly of the Biomphalaria glabrata genome version 4.3.</title>
        <authorList>
            <person name="Warren W."/>
            <person name="Wilson R.K."/>
            <person name="Hillier L.W."/>
            <person name="Minx P."/>
        </authorList>
    </citation>
    <scope>NUCLEOTIDE SEQUENCE</scope>
    <source>
        <strain evidence="9">BB02</strain>
    </source>
</reference>
<dbReference type="Pfam" id="PF00067">
    <property type="entry name" value="p450"/>
    <property type="match status" value="1"/>
</dbReference>
<dbReference type="EnsemblMetazoa" id="BGLB014444-RB">
    <property type="protein sequence ID" value="BGLB014444-PB"/>
    <property type="gene ID" value="BGLB014444"/>
</dbReference>
<keyword evidence="4 8" id="KW-0560">Oxidoreductase</keyword>
<keyword evidence="3 7" id="KW-0479">Metal-binding</keyword>
<accession>A0A1C7D013</accession>
<dbReference type="InterPro" id="IPR036396">
    <property type="entry name" value="Cyt_P450_sf"/>
</dbReference>
<dbReference type="PANTHER" id="PTHR24300:SF375">
    <property type="entry name" value="CYTOCHROME P450 FAMILY"/>
    <property type="match status" value="1"/>
</dbReference>
<dbReference type="GO" id="GO:0005737">
    <property type="term" value="C:cytoplasm"/>
    <property type="evidence" value="ECO:0007669"/>
    <property type="project" value="TreeGrafter"/>
</dbReference>
<dbReference type="PRINTS" id="PR00463">
    <property type="entry name" value="EP450I"/>
</dbReference>
<dbReference type="AlphaFoldDB" id="A0A1C7D013"/>
<evidence type="ECO:0000256" key="5">
    <source>
        <dbReference type="ARBA" id="ARBA00023004"/>
    </source>
</evidence>
<dbReference type="PANTHER" id="PTHR24300">
    <property type="entry name" value="CYTOCHROME P450 508A4-RELATED"/>
    <property type="match status" value="1"/>
</dbReference>
<dbReference type="Gene3D" id="1.10.630.10">
    <property type="entry name" value="Cytochrome P450"/>
    <property type="match status" value="1"/>
</dbReference>
<keyword evidence="6 8" id="KW-0503">Monooxygenase</keyword>
<evidence type="ECO:0000256" key="6">
    <source>
        <dbReference type="ARBA" id="ARBA00023033"/>
    </source>
</evidence>
<reference evidence="10" key="3">
    <citation type="submission" date="2020-05" db="UniProtKB">
        <authorList>
            <consortium name="EnsemblMetazoa"/>
        </authorList>
    </citation>
    <scope>IDENTIFICATION</scope>
    <source>
        <strain evidence="10">BB02</strain>
    </source>
</reference>
<dbReference type="EnsemblMetazoa" id="BGLB014444-RD">
    <property type="protein sequence ID" value="BGLB014444-PD"/>
    <property type="gene ID" value="BGLB014444"/>
</dbReference>
<gene>
    <name evidence="10" type="primary">106054493</name>
</gene>
<protein>
    <recommendedName>
        <fullName evidence="12">Cytochrome P450</fullName>
    </recommendedName>
</protein>
<keyword evidence="5 7" id="KW-0408">Iron</keyword>
<sequence length="495" mass="56683">MDLTTVLIACGVALFVYLWFRRSDDNYPPQPCRPLPVVGHLFILKDDLRPQFKKWHKELGDIFSLKIAGNLMVVLNSYDLMKEVLLKRANEFSDRPPFFVDKALGMEQKGIIFSNGETWKEQRTVTLSILRKFGMGKNVLEQIILEELTQFQKLISGLKGRPVDMRINMNMAMGNITLTLLLGDRFDYSDATFQKLMQNFNDVIRLLNSSQVVHHFPFLMKLPGDIFHAKRVQVITREIMDVILNKLIKEKKSEKLVEGDANNFVMAYLAERDRKLREGQATTMDEENLAKIFADVLNAGADTTSTGMLWCMLYAINFPEVQEKIFREIENEIGLEKAPTTQDKTKLVYLNAFLAEVSRLASVAAHSFTHCCLNETTIKGYKIPKNSMIIPNLDSVMYDKKIWGNDVMSFKPERFINQEGKLQIPEQLIPFGIGRRMCLGEGLANVAIFLIMASLFQRFQLRPKNMSSPPPLNYIFGPDVSPAPFEVCFVDRRQN</sequence>
<dbReference type="OrthoDB" id="2789670at2759"/>
<dbReference type="VEuPathDB" id="VectorBase:BGLAX_038554"/>
<dbReference type="SUPFAM" id="SSF48264">
    <property type="entry name" value="Cytochrome P450"/>
    <property type="match status" value="1"/>
</dbReference>
<evidence type="ECO:0000313" key="10">
    <source>
        <dbReference type="EnsemblMetazoa" id="BGLB014444-PD"/>
    </source>
</evidence>
<dbReference type="VEuPathDB" id="VectorBase:BGLB014444"/>
<evidence type="ECO:0000256" key="7">
    <source>
        <dbReference type="PIRSR" id="PIRSR602401-1"/>
    </source>
</evidence>
<evidence type="ECO:0000256" key="4">
    <source>
        <dbReference type="ARBA" id="ARBA00023002"/>
    </source>
</evidence>
<evidence type="ECO:0000256" key="2">
    <source>
        <dbReference type="ARBA" id="ARBA00010617"/>
    </source>
</evidence>
<dbReference type="EnsemblMetazoa" id="BGLB014444-RC">
    <property type="protein sequence ID" value="BGLB014444-PC"/>
    <property type="gene ID" value="BGLB014444"/>
</dbReference>
<evidence type="ECO:0000313" key="9">
    <source>
        <dbReference type="EnsemblMetazoa" id="BGLB014444-PB"/>
    </source>
</evidence>
<keyword evidence="7 8" id="KW-0349">Heme</keyword>
<name>A0A1C7D013_BIOGL</name>
<dbReference type="Proteomes" id="UP000076420">
    <property type="component" value="Unassembled WGS sequence"/>
</dbReference>
<dbReference type="GO" id="GO:0006805">
    <property type="term" value="P:xenobiotic metabolic process"/>
    <property type="evidence" value="ECO:0007669"/>
    <property type="project" value="TreeGrafter"/>
</dbReference>
<evidence type="ECO:0008006" key="12">
    <source>
        <dbReference type="Google" id="ProtNLM"/>
    </source>
</evidence>
<dbReference type="InterPro" id="IPR050182">
    <property type="entry name" value="Cytochrome_P450_fam2"/>
</dbReference>
<dbReference type="GO" id="GO:0020037">
    <property type="term" value="F:heme binding"/>
    <property type="evidence" value="ECO:0007669"/>
    <property type="project" value="InterPro"/>
</dbReference>
<dbReference type="KEGG" id="bgt:106054493"/>
<dbReference type="GO" id="GO:0016712">
    <property type="term" value="F:oxidoreductase activity, acting on paired donors, with incorporation or reduction of molecular oxygen, reduced flavin or flavoprotein as one donor, and incorporation of one atom of oxygen"/>
    <property type="evidence" value="ECO:0007669"/>
    <property type="project" value="TreeGrafter"/>
</dbReference>
<reference evidence="9" key="1">
    <citation type="journal article" date="2004" name="J. Parasitol.">
        <title>The mitochondrial genome of Biomphalaria glabrata (Gastropoda: Basommatophora), intermediate host of Schistosoma mansoni.</title>
        <authorList>
            <person name="DeJong R.J."/>
            <person name="Emery A.M."/>
            <person name="Adema C.M."/>
        </authorList>
    </citation>
    <scope>NUCLEOTIDE SEQUENCE</scope>
    <source>
        <strain evidence="9">BB02</strain>
    </source>
</reference>
<feature type="binding site" description="axial binding residue" evidence="7">
    <location>
        <position position="438"/>
    </location>
    <ligand>
        <name>heme</name>
        <dbReference type="ChEBI" id="CHEBI:30413"/>
    </ligand>
    <ligandPart>
        <name>Fe</name>
        <dbReference type="ChEBI" id="CHEBI:18248"/>
    </ligandPart>
</feature>
<comment type="similarity">
    <text evidence="2 8">Belongs to the cytochrome P450 family.</text>
</comment>
<evidence type="ECO:0000313" key="11">
    <source>
        <dbReference type="Proteomes" id="UP000076420"/>
    </source>
</evidence>
<organism evidence="10 11">
    <name type="scientific">Biomphalaria glabrata</name>
    <name type="common">Bloodfluke planorb</name>
    <name type="synonym">Freshwater snail</name>
    <dbReference type="NCBI Taxonomy" id="6526"/>
    <lineage>
        <taxon>Eukaryota</taxon>
        <taxon>Metazoa</taxon>
        <taxon>Spiralia</taxon>
        <taxon>Lophotrochozoa</taxon>
        <taxon>Mollusca</taxon>
        <taxon>Gastropoda</taxon>
        <taxon>Heterobranchia</taxon>
        <taxon>Euthyneura</taxon>
        <taxon>Panpulmonata</taxon>
        <taxon>Hygrophila</taxon>
        <taxon>Lymnaeoidea</taxon>
        <taxon>Planorbidae</taxon>
        <taxon>Biomphalaria</taxon>
    </lineage>
</organism>
<dbReference type="PROSITE" id="PS00086">
    <property type="entry name" value="CYTOCHROME_P450"/>
    <property type="match status" value="1"/>
</dbReference>
<dbReference type="InterPro" id="IPR017972">
    <property type="entry name" value="Cyt_P450_CS"/>
</dbReference>
<dbReference type="FunFam" id="1.10.630.10:FF:000036">
    <property type="entry name" value="CYtochrome P450 family"/>
    <property type="match status" value="1"/>
</dbReference>
<evidence type="ECO:0000256" key="1">
    <source>
        <dbReference type="ARBA" id="ARBA00001971"/>
    </source>
</evidence>
<proteinExistence type="inferred from homology"/>
<dbReference type="PRINTS" id="PR00385">
    <property type="entry name" value="P450"/>
</dbReference>
<dbReference type="InterPro" id="IPR002401">
    <property type="entry name" value="Cyt_P450_E_grp-I"/>
</dbReference>
<dbReference type="EnsemblMetazoa" id="BGLB014444-RA">
    <property type="protein sequence ID" value="BGLB014444-PA"/>
    <property type="gene ID" value="BGLB014444"/>
</dbReference>
<evidence type="ECO:0000256" key="8">
    <source>
        <dbReference type="RuleBase" id="RU000461"/>
    </source>
</evidence>